<evidence type="ECO:0000256" key="1">
    <source>
        <dbReference type="SAM" id="MobiDB-lite"/>
    </source>
</evidence>
<feature type="region of interest" description="Disordered" evidence="1">
    <location>
        <begin position="1"/>
        <end position="24"/>
    </location>
</feature>
<accession>A0AAD6VN82</accession>
<proteinExistence type="predicted"/>
<reference evidence="2" key="1">
    <citation type="submission" date="2023-03" db="EMBL/GenBank/DDBJ databases">
        <title>Massive genome expansion in bonnet fungi (Mycena s.s.) driven by repeated elements and novel gene families across ecological guilds.</title>
        <authorList>
            <consortium name="Lawrence Berkeley National Laboratory"/>
            <person name="Harder C.B."/>
            <person name="Miyauchi S."/>
            <person name="Viragh M."/>
            <person name="Kuo A."/>
            <person name="Thoen E."/>
            <person name="Andreopoulos B."/>
            <person name="Lu D."/>
            <person name="Skrede I."/>
            <person name="Drula E."/>
            <person name="Henrissat B."/>
            <person name="Morin E."/>
            <person name="Kohler A."/>
            <person name="Barry K."/>
            <person name="LaButti K."/>
            <person name="Morin E."/>
            <person name="Salamov A."/>
            <person name="Lipzen A."/>
            <person name="Mereny Z."/>
            <person name="Hegedus B."/>
            <person name="Baldrian P."/>
            <person name="Stursova M."/>
            <person name="Weitz H."/>
            <person name="Taylor A."/>
            <person name="Grigoriev I.V."/>
            <person name="Nagy L.G."/>
            <person name="Martin F."/>
            <person name="Kauserud H."/>
        </authorList>
    </citation>
    <scope>NUCLEOTIDE SEQUENCE</scope>
    <source>
        <strain evidence="2">9144</strain>
    </source>
</reference>
<name>A0AAD6VN82_9AGAR</name>
<dbReference type="AlphaFoldDB" id="A0AAD6VN82"/>
<gene>
    <name evidence="2" type="ORF">GGX14DRAFT_611161</name>
</gene>
<evidence type="ECO:0000313" key="3">
    <source>
        <dbReference type="Proteomes" id="UP001219525"/>
    </source>
</evidence>
<dbReference type="EMBL" id="JARJCW010000019">
    <property type="protein sequence ID" value="KAJ7214563.1"/>
    <property type="molecule type" value="Genomic_DNA"/>
</dbReference>
<keyword evidence="3" id="KW-1185">Reference proteome</keyword>
<sequence>MPLPLPSPATSPPASHIRRTRDAVPRACPTHTVVERRNFKGTCGAQEDVGAGTSPALHQRAHAPELKQREVVCATPPPCPRRRAGGRGRGDVAALHQVQAHGVTRTQAQGLTFEAPARSARRAPAGAPRAPHHARRRRPARCGVLVPGVMVAFDDAHAHGHDLVRGKAYPPRRRPHISARAQRTYDLGLGLFDTHADPADHHLARARDEAMSGQSPRIHAVRRSHSGSVIGELSADRERWNNAPESSGRIEF</sequence>
<feature type="region of interest" description="Disordered" evidence="1">
    <location>
        <begin position="211"/>
        <end position="252"/>
    </location>
</feature>
<feature type="compositionally biased region" description="Low complexity" evidence="1">
    <location>
        <begin position="115"/>
        <end position="129"/>
    </location>
</feature>
<organism evidence="2 3">
    <name type="scientific">Mycena pura</name>
    <dbReference type="NCBI Taxonomy" id="153505"/>
    <lineage>
        <taxon>Eukaryota</taxon>
        <taxon>Fungi</taxon>
        <taxon>Dikarya</taxon>
        <taxon>Basidiomycota</taxon>
        <taxon>Agaricomycotina</taxon>
        <taxon>Agaricomycetes</taxon>
        <taxon>Agaricomycetidae</taxon>
        <taxon>Agaricales</taxon>
        <taxon>Marasmiineae</taxon>
        <taxon>Mycenaceae</taxon>
        <taxon>Mycena</taxon>
    </lineage>
</organism>
<evidence type="ECO:0000313" key="2">
    <source>
        <dbReference type="EMBL" id="KAJ7214563.1"/>
    </source>
</evidence>
<dbReference type="Proteomes" id="UP001219525">
    <property type="component" value="Unassembled WGS sequence"/>
</dbReference>
<comment type="caution">
    <text evidence="2">The sequence shown here is derived from an EMBL/GenBank/DDBJ whole genome shotgun (WGS) entry which is preliminary data.</text>
</comment>
<protein>
    <submittedName>
        <fullName evidence="2">Uncharacterized protein</fullName>
    </submittedName>
</protein>
<feature type="compositionally biased region" description="Pro residues" evidence="1">
    <location>
        <begin position="1"/>
        <end position="11"/>
    </location>
</feature>
<feature type="region of interest" description="Disordered" evidence="1">
    <location>
        <begin position="115"/>
        <end position="138"/>
    </location>
</feature>